<evidence type="ECO:0000256" key="1">
    <source>
        <dbReference type="SAM" id="MobiDB-lite"/>
    </source>
</evidence>
<evidence type="ECO:0000313" key="3">
    <source>
        <dbReference type="EMBL" id="TDC63009.1"/>
    </source>
</evidence>
<gene>
    <name evidence="3" type="ORF">E1283_33090</name>
</gene>
<feature type="region of interest" description="Disordered" evidence="1">
    <location>
        <begin position="115"/>
        <end position="141"/>
    </location>
</feature>
<dbReference type="Pfam" id="PF19608">
    <property type="entry name" value="DUF6113"/>
    <property type="match status" value="1"/>
</dbReference>
<protein>
    <recommendedName>
        <fullName evidence="5">Integral membrane protein</fullName>
    </recommendedName>
</protein>
<dbReference type="InterPro" id="IPR046095">
    <property type="entry name" value="DUF6113"/>
</dbReference>
<evidence type="ECO:0008006" key="5">
    <source>
        <dbReference type="Google" id="ProtNLM"/>
    </source>
</evidence>
<evidence type="ECO:0000256" key="2">
    <source>
        <dbReference type="SAM" id="Phobius"/>
    </source>
</evidence>
<dbReference type="OrthoDB" id="4338760at2"/>
<keyword evidence="4" id="KW-1185">Reference proteome</keyword>
<dbReference type="RefSeq" id="WP_132821864.1">
    <property type="nucleotide sequence ID" value="NZ_SMKI01000593.1"/>
</dbReference>
<keyword evidence="2" id="KW-1133">Transmembrane helix</keyword>
<keyword evidence="2" id="KW-0812">Transmembrane</keyword>
<accession>A0A4R4SL84</accession>
<comment type="caution">
    <text evidence="3">The sequence shown here is derived from an EMBL/GenBank/DDBJ whole genome shotgun (WGS) entry which is preliminary data.</text>
</comment>
<dbReference type="AlphaFoldDB" id="A0A4R4SL84"/>
<feature type="transmembrane region" description="Helical" evidence="2">
    <location>
        <begin position="56"/>
        <end position="73"/>
    </location>
</feature>
<feature type="compositionally biased region" description="Basic and acidic residues" evidence="1">
    <location>
        <begin position="119"/>
        <end position="141"/>
    </location>
</feature>
<reference evidence="3 4" key="1">
    <citation type="submission" date="2019-03" db="EMBL/GenBank/DDBJ databases">
        <title>Draft genome sequences of novel Actinobacteria.</title>
        <authorList>
            <person name="Sahin N."/>
            <person name="Ay H."/>
            <person name="Saygin H."/>
        </authorList>
    </citation>
    <scope>NUCLEOTIDE SEQUENCE [LARGE SCALE GENOMIC DNA]</scope>
    <source>
        <strain evidence="3 4">DSM 41900</strain>
    </source>
</reference>
<organism evidence="3 4">
    <name type="scientific">Streptomyces hainanensis</name>
    <dbReference type="NCBI Taxonomy" id="402648"/>
    <lineage>
        <taxon>Bacteria</taxon>
        <taxon>Bacillati</taxon>
        <taxon>Actinomycetota</taxon>
        <taxon>Actinomycetes</taxon>
        <taxon>Kitasatosporales</taxon>
        <taxon>Streptomycetaceae</taxon>
        <taxon>Streptomyces</taxon>
    </lineage>
</organism>
<sequence length="141" mass="14498">MRILAYLGLGVLGVLAGVAGSLAQGGWTPLGLLLALGGSAGLFWGGALLTRTRVGAAAPAVGWAVAVLLLTVNRPQGDFVFAADTGSYLFLLGGMTLAVASAALAPSDRPLFLFAPDPTARRPEHGRIGHNRDKSPPDQRR</sequence>
<feature type="transmembrane region" description="Helical" evidence="2">
    <location>
        <begin position="30"/>
        <end position="49"/>
    </location>
</feature>
<name>A0A4R4SL84_9ACTN</name>
<dbReference type="EMBL" id="SMKI01000593">
    <property type="protein sequence ID" value="TDC63009.1"/>
    <property type="molecule type" value="Genomic_DNA"/>
</dbReference>
<feature type="transmembrane region" description="Helical" evidence="2">
    <location>
        <begin position="85"/>
        <end position="105"/>
    </location>
</feature>
<proteinExistence type="predicted"/>
<evidence type="ECO:0000313" key="4">
    <source>
        <dbReference type="Proteomes" id="UP000295345"/>
    </source>
</evidence>
<keyword evidence="2" id="KW-0472">Membrane</keyword>
<dbReference type="Proteomes" id="UP000295345">
    <property type="component" value="Unassembled WGS sequence"/>
</dbReference>